<name>A0A5P8KIF3_9ACTN</name>
<feature type="compositionally biased region" description="Basic and acidic residues" evidence="1">
    <location>
        <begin position="359"/>
        <end position="373"/>
    </location>
</feature>
<dbReference type="KEGG" id="sphv:F9278_31235"/>
<sequence>MRDGGSPVRGSATLHTLHTGVRISRILTPYSAVPSHGRVLPVLPALTPAAALPGAGAVLRVVRVAAGRRSLRVALLVGGLFVLGVLCGTRANAAEGTPTSSPLLPAVTDTATGVTGVVPTVAGDIVRPVKENVVRPVKENVVRPVKGNVVRPVKGNVVRPVKEDVVRPVTEKVVRPVTEHVVVPVGDLVESVTEGLGGVSSQLPPVSGLPSLPEVPGLPQLPEMPGWNTSPVETPPVVATPLEPGRAEAERPGPPVDGDGRRDGERASGPAAETYGPYAVDGGAAPVVSAPRRDSGVGGPSVLRVPARQNPHGLPTGALGRHSAVDNNGPRHAEPHAVASFDRAPLSVLLGTPVADVPDGTRDRHRDIPEFPG</sequence>
<feature type="region of interest" description="Disordered" evidence="1">
    <location>
        <begin position="201"/>
        <end position="278"/>
    </location>
</feature>
<evidence type="ECO:0000256" key="1">
    <source>
        <dbReference type="SAM" id="MobiDB-lite"/>
    </source>
</evidence>
<dbReference type="Proteomes" id="UP000327294">
    <property type="component" value="Chromosome"/>
</dbReference>
<proteinExistence type="predicted"/>
<gene>
    <name evidence="2" type="ORF">F9278_31235</name>
</gene>
<dbReference type="AlphaFoldDB" id="A0A5P8KIF3"/>
<dbReference type="EMBL" id="CP045096">
    <property type="protein sequence ID" value="QFR02932.1"/>
    <property type="molecule type" value="Genomic_DNA"/>
</dbReference>
<evidence type="ECO:0000313" key="2">
    <source>
        <dbReference type="EMBL" id="QFR02932.1"/>
    </source>
</evidence>
<keyword evidence="3" id="KW-1185">Reference proteome</keyword>
<feature type="region of interest" description="Disordered" evidence="1">
    <location>
        <begin position="291"/>
        <end position="335"/>
    </location>
</feature>
<organism evidence="2 3">
    <name type="scientific">Streptomyces phaeolivaceus</name>
    <dbReference type="NCBI Taxonomy" id="2653200"/>
    <lineage>
        <taxon>Bacteria</taxon>
        <taxon>Bacillati</taxon>
        <taxon>Actinomycetota</taxon>
        <taxon>Actinomycetes</taxon>
        <taxon>Kitasatosporales</taxon>
        <taxon>Streptomycetaceae</taxon>
        <taxon>Streptomyces</taxon>
    </lineage>
</organism>
<reference evidence="2 3" key="1">
    <citation type="submission" date="2019-10" db="EMBL/GenBank/DDBJ databases">
        <title>Streptomyces sp. strain GY16 isolated from leaves of Broussonetia papyrifera.</title>
        <authorList>
            <person name="Mo P."/>
        </authorList>
    </citation>
    <scope>NUCLEOTIDE SEQUENCE [LARGE SCALE GENOMIC DNA]</scope>
    <source>
        <strain evidence="2 3">GY16</strain>
    </source>
</reference>
<feature type="region of interest" description="Disordered" evidence="1">
    <location>
        <begin position="352"/>
        <end position="373"/>
    </location>
</feature>
<evidence type="ECO:0000313" key="3">
    <source>
        <dbReference type="Proteomes" id="UP000327294"/>
    </source>
</evidence>
<accession>A0A5P8KIF3</accession>
<protein>
    <submittedName>
        <fullName evidence="2">Uncharacterized protein</fullName>
    </submittedName>
</protein>